<dbReference type="NCBIfam" id="TIGR03709">
    <property type="entry name" value="PPK2_rel_1"/>
    <property type="match status" value="1"/>
</dbReference>
<dbReference type="PANTHER" id="PTHR34383:SF3">
    <property type="entry name" value="POLYPHOSPHATE:AMP PHOSPHOTRANSFERASE"/>
    <property type="match status" value="1"/>
</dbReference>
<dbReference type="EMBL" id="CAFBPQ010000026">
    <property type="protein sequence ID" value="CAB5025203.1"/>
    <property type="molecule type" value="Genomic_DNA"/>
</dbReference>
<dbReference type="GO" id="GO:0006797">
    <property type="term" value="P:polyphosphate metabolic process"/>
    <property type="evidence" value="ECO:0007669"/>
    <property type="project" value="InterPro"/>
</dbReference>
<sequence length="276" mass="31695">MTKLLRGLKVIPGKTPRLGTRKTDNLLGLDSRDDARPLLADSISAMQKLQGRLGAEGERSVLLVIQGMDASGKDGLIRQVFTGVNPQGCSVWSFKAPTSDDYAHDYLRRVSVQLPRRGNIGIFNRSHYEDLVTARVIDVIDDDRLEKRIGHVRNFEKMLNDEGTKVVKVFLHISKDEQLKRLKTRVDKPEKHWKFEPSDLVARKSWDEYERWYEHVMKATSTEWAPWYVIPSDNKWVRDAAVADLLVDTLFEMNPQPPTLEIDPQSIEFEEVLEVN</sequence>
<dbReference type="Gene3D" id="3.40.50.300">
    <property type="entry name" value="P-loop containing nucleotide triphosphate hydrolases"/>
    <property type="match status" value="1"/>
</dbReference>
<dbReference type="EMBL" id="CAFBOF010000046">
    <property type="protein sequence ID" value="CAB4986130.1"/>
    <property type="molecule type" value="Genomic_DNA"/>
</dbReference>
<proteinExistence type="predicted"/>
<dbReference type="EMBL" id="CAEZYK010000099">
    <property type="protein sequence ID" value="CAB4732415.1"/>
    <property type="molecule type" value="Genomic_DNA"/>
</dbReference>
<dbReference type="PANTHER" id="PTHR34383">
    <property type="entry name" value="POLYPHOSPHATE:AMP PHOSPHOTRANSFERASE-RELATED"/>
    <property type="match status" value="1"/>
</dbReference>
<dbReference type="Pfam" id="PF03976">
    <property type="entry name" value="PPK2"/>
    <property type="match status" value="1"/>
</dbReference>
<organism evidence="4">
    <name type="scientific">freshwater metagenome</name>
    <dbReference type="NCBI Taxonomy" id="449393"/>
    <lineage>
        <taxon>unclassified sequences</taxon>
        <taxon>metagenomes</taxon>
        <taxon>ecological metagenomes</taxon>
    </lineage>
</organism>
<dbReference type="InterPro" id="IPR016898">
    <property type="entry name" value="Polyphosphate_phosphotransfera"/>
</dbReference>
<dbReference type="InterPro" id="IPR022488">
    <property type="entry name" value="PPK2-related"/>
</dbReference>
<evidence type="ECO:0000313" key="7">
    <source>
        <dbReference type="EMBL" id="CAB5025203.1"/>
    </source>
</evidence>
<evidence type="ECO:0000313" key="6">
    <source>
        <dbReference type="EMBL" id="CAB4986130.1"/>
    </source>
</evidence>
<evidence type="ECO:0000259" key="3">
    <source>
        <dbReference type="Pfam" id="PF03976"/>
    </source>
</evidence>
<dbReference type="SUPFAM" id="SSF52540">
    <property type="entry name" value="P-loop containing nucleoside triphosphate hydrolases"/>
    <property type="match status" value="1"/>
</dbReference>
<protein>
    <submittedName>
        <fullName evidence="4">Unannotated protein</fullName>
    </submittedName>
</protein>
<dbReference type="EMBL" id="CAFBMM010000003">
    <property type="protein sequence ID" value="CAB4895977.1"/>
    <property type="molecule type" value="Genomic_DNA"/>
</dbReference>
<dbReference type="InterPro" id="IPR027417">
    <property type="entry name" value="P-loop_NTPase"/>
</dbReference>
<evidence type="ECO:0000256" key="1">
    <source>
        <dbReference type="ARBA" id="ARBA00022679"/>
    </source>
</evidence>
<feature type="domain" description="Polyphosphate kinase-2-related" evidence="3">
    <location>
        <begin position="32"/>
        <end position="255"/>
    </location>
</feature>
<gene>
    <name evidence="4" type="ORF">UFOPK2683_01368</name>
    <name evidence="5" type="ORF">UFOPK3605_00198</name>
    <name evidence="6" type="ORF">UFOPK3897_01433</name>
    <name evidence="7" type="ORF">UFOPK4121_00909</name>
</gene>
<dbReference type="PIRSF" id="PIRSF028756">
    <property type="entry name" value="PPK2_prd"/>
    <property type="match status" value="1"/>
</dbReference>
<dbReference type="AlphaFoldDB" id="A0A6J6SCU8"/>
<evidence type="ECO:0000313" key="4">
    <source>
        <dbReference type="EMBL" id="CAB4732415.1"/>
    </source>
</evidence>
<evidence type="ECO:0000256" key="2">
    <source>
        <dbReference type="ARBA" id="ARBA00022777"/>
    </source>
</evidence>
<accession>A0A6J6SCU8</accession>
<dbReference type="GO" id="GO:0008976">
    <property type="term" value="F:polyphosphate kinase activity"/>
    <property type="evidence" value="ECO:0007669"/>
    <property type="project" value="InterPro"/>
</dbReference>
<evidence type="ECO:0000313" key="5">
    <source>
        <dbReference type="EMBL" id="CAB4895977.1"/>
    </source>
</evidence>
<dbReference type="InterPro" id="IPR022300">
    <property type="entry name" value="PPK2-rel_1"/>
</dbReference>
<keyword evidence="2" id="KW-0418">Kinase</keyword>
<reference evidence="4" key="1">
    <citation type="submission" date="2020-05" db="EMBL/GenBank/DDBJ databases">
        <authorList>
            <person name="Chiriac C."/>
            <person name="Salcher M."/>
            <person name="Ghai R."/>
            <person name="Kavagutti S V."/>
        </authorList>
    </citation>
    <scope>NUCLEOTIDE SEQUENCE</scope>
</reference>
<keyword evidence="1" id="KW-0808">Transferase</keyword>
<name>A0A6J6SCU8_9ZZZZ</name>